<protein>
    <submittedName>
        <fullName evidence="1">Uncharacterized protein</fullName>
    </submittedName>
</protein>
<accession>A0A0E0DZP6</accession>
<dbReference type="AlphaFoldDB" id="A0A0E0DZP6"/>
<name>A0A0E0DZP6_9ORYZ</name>
<evidence type="ECO:0000313" key="1">
    <source>
        <dbReference type="EnsemblPlants" id="OMERI06G10480.1"/>
    </source>
</evidence>
<reference evidence="1" key="1">
    <citation type="submission" date="2015-04" db="UniProtKB">
        <authorList>
            <consortium name="EnsemblPlants"/>
        </authorList>
    </citation>
    <scope>IDENTIFICATION</scope>
</reference>
<dbReference type="HOGENOM" id="CLU_2945667_0_0_1"/>
<dbReference type="Proteomes" id="UP000008021">
    <property type="component" value="Chromosome 6"/>
</dbReference>
<keyword evidence="2" id="KW-1185">Reference proteome</keyword>
<dbReference type="EnsemblPlants" id="OMERI06G10480.1">
    <property type="protein sequence ID" value="OMERI06G10480.1"/>
    <property type="gene ID" value="OMERI06G10480"/>
</dbReference>
<organism evidence="1">
    <name type="scientific">Oryza meridionalis</name>
    <dbReference type="NCBI Taxonomy" id="40149"/>
    <lineage>
        <taxon>Eukaryota</taxon>
        <taxon>Viridiplantae</taxon>
        <taxon>Streptophyta</taxon>
        <taxon>Embryophyta</taxon>
        <taxon>Tracheophyta</taxon>
        <taxon>Spermatophyta</taxon>
        <taxon>Magnoliopsida</taxon>
        <taxon>Liliopsida</taxon>
        <taxon>Poales</taxon>
        <taxon>Poaceae</taxon>
        <taxon>BOP clade</taxon>
        <taxon>Oryzoideae</taxon>
        <taxon>Oryzeae</taxon>
        <taxon>Oryzinae</taxon>
        <taxon>Oryza</taxon>
    </lineage>
</organism>
<dbReference type="Gramene" id="OMERI06G10480.1">
    <property type="protein sequence ID" value="OMERI06G10480.1"/>
    <property type="gene ID" value="OMERI06G10480"/>
</dbReference>
<sequence>MEKDLLSEEDATASGGVWRRTCSKRRAASDDLRCEAWMVKYLLSTKDTTVVMTSSAGHGW</sequence>
<proteinExistence type="predicted"/>
<reference evidence="1" key="2">
    <citation type="submission" date="2018-05" db="EMBL/GenBank/DDBJ databases">
        <title>OmerRS3 (Oryza meridionalis Reference Sequence Version 3).</title>
        <authorList>
            <person name="Zhang J."/>
            <person name="Kudrna D."/>
            <person name="Lee S."/>
            <person name="Talag J."/>
            <person name="Welchert J."/>
            <person name="Wing R.A."/>
        </authorList>
    </citation>
    <scope>NUCLEOTIDE SEQUENCE [LARGE SCALE GENOMIC DNA]</scope>
    <source>
        <strain evidence="1">cv. OR44</strain>
    </source>
</reference>
<evidence type="ECO:0000313" key="2">
    <source>
        <dbReference type="Proteomes" id="UP000008021"/>
    </source>
</evidence>